<dbReference type="InterPro" id="IPR029787">
    <property type="entry name" value="Nucleotide_cyclase"/>
</dbReference>
<feature type="domain" description="Guanylate cyclase" evidence="2">
    <location>
        <begin position="9"/>
        <end position="125"/>
    </location>
</feature>
<dbReference type="Proteomes" id="UP000770629">
    <property type="component" value="Unassembled WGS sequence"/>
</dbReference>
<dbReference type="Pfam" id="PF00211">
    <property type="entry name" value="Guanylate_cyc"/>
    <property type="match status" value="1"/>
</dbReference>
<dbReference type="SMART" id="SM00028">
    <property type="entry name" value="TPR"/>
    <property type="match status" value="4"/>
</dbReference>
<keyword evidence="4" id="KW-1185">Reference proteome</keyword>
<dbReference type="InterPro" id="IPR019734">
    <property type="entry name" value="TPR_rpt"/>
</dbReference>
<dbReference type="Gene3D" id="1.25.40.10">
    <property type="entry name" value="Tetratricopeptide repeat domain"/>
    <property type="match status" value="1"/>
</dbReference>
<dbReference type="Gene3D" id="3.30.70.1230">
    <property type="entry name" value="Nucleotide cyclase"/>
    <property type="match status" value="1"/>
</dbReference>
<evidence type="ECO:0000313" key="4">
    <source>
        <dbReference type="Proteomes" id="UP000770629"/>
    </source>
</evidence>
<dbReference type="Gene3D" id="3.40.50.10070">
    <property type="entry name" value="TolB, N-terminal domain"/>
    <property type="match status" value="1"/>
</dbReference>
<dbReference type="PROSITE" id="PS50125">
    <property type="entry name" value="GUANYLATE_CYCLASE_2"/>
    <property type="match status" value="1"/>
</dbReference>
<dbReference type="InterPro" id="IPR011990">
    <property type="entry name" value="TPR-like_helical_dom_sf"/>
</dbReference>
<dbReference type="PANTHER" id="PTHR43081">
    <property type="entry name" value="ADENYLATE CYCLASE, TERMINAL-DIFFERENTIATION SPECIFIC-RELATED"/>
    <property type="match status" value="1"/>
</dbReference>
<dbReference type="SUPFAM" id="SSF55073">
    <property type="entry name" value="Nucleotide cyclase"/>
    <property type="match status" value="1"/>
</dbReference>
<comment type="caution">
    <text evidence="3">The sequence shown here is derived from an EMBL/GenBank/DDBJ whole genome shotgun (WGS) entry which is preliminary data.</text>
</comment>
<name>A0ABS7IEB3_9HYPH</name>
<sequence>MSEIRKLAAILAADVVGYSRLAGADEERILARLRALRSDLIDPTIAVHHGRVVKRTGDGALVEFRSVVDAVRCAIEVQNGMVERNDGVPQDRRIEFRIGIHLGDVVEESDGDLMGDGVNIASRLEGVAAAGAICLSEDAYRQVKARLDLSVSDLGNTQLKNIAEPIRVYSLQVGSAGTKAAATSETATSQPATTASPKLSIAVLPFANMSGDPEQDYFADGISEDIITALSKLRQLFVIARNSSFTFKGKNVHVQEVGTNLGVRYVLEGSVRKSGNRVRITAQLIDATTGGHLWAERFDRDLTDIFAVQDDVTQQIVDALAVNLTEGDRKRLVPGQTGHPEAYDCFLRGRELWHRLTKQTNSDARDLLQHAVELDPNFASAHAFLALTHGLDYLNRWSASPQRSIQQAEEAATLAVARDDSDPVAHWALSVVRLYSRQHDRAISEAERAIGLNPNFAEGQVSLGEALLYSGRSHEALACFDRARILNPYFPDVVLHFQAWAWFQLRRYEEAVKLLMQRVSRNPVTDVSRALLAACYGHLGRFEEARATWQEVLRVNPDFSLEYRRKVLPFKNPADFDLAMEGLRKAGVVQ</sequence>
<proteinExistence type="predicted"/>
<keyword evidence="1" id="KW-0802">TPR repeat</keyword>
<evidence type="ECO:0000256" key="1">
    <source>
        <dbReference type="PROSITE-ProRule" id="PRU00339"/>
    </source>
</evidence>
<feature type="repeat" description="TPR" evidence="1">
    <location>
        <begin position="457"/>
        <end position="490"/>
    </location>
</feature>
<reference evidence="3 4" key="1">
    <citation type="submission" date="2020-04" db="EMBL/GenBank/DDBJ databases">
        <title>Global-level population genomics: horizontal gene transfer, symbiosis and evolution in Rhizobia.</title>
        <authorList>
            <person name="Gai Y."/>
        </authorList>
    </citation>
    <scope>NUCLEOTIDE SEQUENCE [LARGE SCALE GENOMIC DNA]</scope>
    <source>
        <strain evidence="3 4">BLR33</strain>
    </source>
</reference>
<dbReference type="EMBL" id="JABDYF010000004">
    <property type="protein sequence ID" value="MBX5089809.1"/>
    <property type="molecule type" value="Genomic_DNA"/>
</dbReference>
<dbReference type="PANTHER" id="PTHR43081:SF19">
    <property type="entry name" value="PH-SENSITIVE ADENYLATE CYCLASE RV1264"/>
    <property type="match status" value="1"/>
</dbReference>
<gene>
    <name evidence="3" type="ORF">HJB60_11610</name>
</gene>
<accession>A0ABS7IEB3</accession>
<evidence type="ECO:0000259" key="2">
    <source>
        <dbReference type="PROSITE" id="PS50125"/>
    </source>
</evidence>
<dbReference type="Pfam" id="PF13432">
    <property type="entry name" value="TPR_16"/>
    <property type="match status" value="1"/>
</dbReference>
<dbReference type="PROSITE" id="PS50005">
    <property type="entry name" value="TPR"/>
    <property type="match status" value="1"/>
</dbReference>
<dbReference type="InterPro" id="IPR050697">
    <property type="entry name" value="Adenylyl/Guanylyl_Cyclase_3/4"/>
</dbReference>
<organism evidence="3 4">
    <name type="scientific">Rhizobium lentis</name>
    <dbReference type="NCBI Taxonomy" id="1138194"/>
    <lineage>
        <taxon>Bacteria</taxon>
        <taxon>Pseudomonadati</taxon>
        <taxon>Pseudomonadota</taxon>
        <taxon>Alphaproteobacteria</taxon>
        <taxon>Hyphomicrobiales</taxon>
        <taxon>Rhizobiaceae</taxon>
        <taxon>Rhizobium/Agrobacterium group</taxon>
        <taxon>Rhizobium</taxon>
    </lineage>
</organism>
<protein>
    <submittedName>
        <fullName evidence="3">Adenylate/guanylate cyclase domain-containing protein</fullName>
    </submittedName>
</protein>
<dbReference type="CDD" id="cd07302">
    <property type="entry name" value="CHD"/>
    <property type="match status" value="1"/>
</dbReference>
<dbReference type="InterPro" id="IPR001054">
    <property type="entry name" value="A/G_cyclase"/>
</dbReference>
<dbReference type="SUPFAM" id="SSF48452">
    <property type="entry name" value="TPR-like"/>
    <property type="match status" value="1"/>
</dbReference>
<dbReference type="RefSeq" id="WP_221119509.1">
    <property type="nucleotide sequence ID" value="NZ_JABDYF010000004.1"/>
</dbReference>
<evidence type="ECO:0000313" key="3">
    <source>
        <dbReference type="EMBL" id="MBX5089809.1"/>
    </source>
</evidence>